<reference evidence="4 5" key="1">
    <citation type="submission" date="2021-06" db="EMBL/GenBank/DDBJ databases">
        <authorList>
            <person name="Sun Q."/>
            <person name="Li D."/>
        </authorList>
    </citation>
    <scope>NUCLEOTIDE SEQUENCE [LARGE SCALE GENOMIC DNA]</scope>
    <source>
        <strain evidence="4 5">MSJ-5</strain>
    </source>
</reference>
<keyword evidence="5" id="KW-1185">Reference proteome</keyword>
<dbReference type="PANTHER" id="PTHR43335">
    <property type="entry name" value="ABC TRANSPORTER, ATP-BINDING PROTEIN"/>
    <property type="match status" value="1"/>
</dbReference>
<dbReference type="PANTHER" id="PTHR43335:SF8">
    <property type="entry name" value="ABC TRANSPORTER, ATP-BINDING PROTEIN"/>
    <property type="match status" value="1"/>
</dbReference>
<name>A0ABS6FZ66_9FIRM</name>
<dbReference type="Proteomes" id="UP000779508">
    <property type="component" value="Unassembled WGS sequence"/>
</dbReference>
<dbReference type="InterPro" id="IPR017871">
    <property type="entry name" value="ABC_transporter-like_CS"/>
</dbReference>
<evidence type="ECO:0000256" key="2">
    <source>
        <dbReference type="ARBA" id="ARBA00022448"/>
    </source>
</evidence>
<dbReference type="PROSITE" id="PS00211">
    <property type="entry name" value="ABC_TRANSPORTER_1"/>
    <property type="match status" value="1"/>
</dbReference>
<sequence>MNKLLAVHTNCLTKVFSGEEVLKRCSISVNQGEIYGILGANGAGKTTLLKLIAGLLEPTEGNAEVIGMDSHSQKAQLLRQIGIFIETPYFYEHLSASENLSIHLEYMGTSGDIQDALKQVGLSSTGTKPVAQFSLGMRQRLGIARALIHRPQVLLLDEPINGLDPIAIREMRELFGQLKAEGMTLLISSHILSEIEQTADRVGILAYGQLILEESMSALKQQHPNDLENYLIGVMNGGILC</sequence>
<dbReference type="RefSeq" id="WP_216414739.1">
    <property type="nucleotide sequence ID" value="NZ_JAHLQK010000001.1"/>
</dbReference>
<dbReference type="EMBL" id="JAHLQK010000001">
    <property type="protein sequence ID" value="MBU5675244.1"/>
    <property type="molecule type" value="Genomic_DNA"/>
</dbReference>
<keyword evidence="4" id="KW-0547">Nucleotide-binding</keyword>
<proteinExistence type="inferred from homology"/>
<evidence type="ECO:0000313" key="5">
    <source>
        <dbReference type="Proteomes" id="UP000779508"/>
    </source>
</evidence>
<accession>A0ABS6FZ66</accession>
<evidence type="ECO:0000259" key="3">
    <source>
        <dbReference type="PROSITE" id="PS50893"/>
    </source>
</evidence>
<dbReference type="GO" id="GO:0005524">
    <property type="term" value="F:ATP binding"/>
    <property type="evidence" value="ECO:0007669"/>
    <property type="project" value="UniProtKB-KW"/>
</dbReference>
<dbReference type="InterPro" id="IPR003593">
    <property type="entry name" value="AAA+_ATPase"/>
</dbReference>
<comment type="caution">
    <text evidence="4">The sequence shown here is derived from an EMBL/GenBank/DDBJ whole genome shotgun (WGS) entry which is preliminary data.</text>
</comment>
<feature type="domain" description="ABC transporter" evidence="3">
    <location>
        <begin position="7"/>
        <end position="232"/>
    </location>
</feature>
<keyword evidence="4" id="KW-0067">ATP-binding</keyword>
<comment type="similarity">
    <text evidence="1">Belongs to the ABC transporter superfamily.</text>
</comment>
<keyword evidence="2" id="KW-0813">Transport</keyword>
<dbReference type="PROSITE" id="PS50893">
    <property type="entry name" value="ABC_TRANSPORTER_2"/>
    <property type="match status" value="1"/>
</dbReference>
<evidence type="ECO:0000256" key="1">
    <source>
        <dbReference type="ARBA" id="ARBA00005417"/>
    </source>
</evidence>
<evidence type="ECO:0000313" key="4">
    <source>
        <dbReference type="EMBL" id="MBU5675244.1"/>
    </source>
</evidence>
<dbReference type="InterPro" id="IPR003439">
    <property type="entry name" value="ABC_transporter-like_ATP-bd"/>
</dbReference>
<dbReference type="Pfam" id="PF00005">
    <property type="entry name" value="ABC_tran"/>
    <property type="match status" value="1"/>
</dbReference>
<protein>
    <submittedName>
        <fullName evidence="4">ATP-binding cassette domain-containing protein</fullName>
    </submittedName>
</protein>
<dbReference type="SMART" id="SM00382">
    <property type="entry name" value="AAA"/>
    <property type="match status" value="1"/>
</dbReference>
<organism evidence="4 5">
    <name type="scientific">Alkaliphilus flagellatus</name>
    <dbReference type="NCBI Taxonomy" id="2841507"/>
    <lineage>
        <taxon>Bacteria</taxon>
        <taxon>Bacillati</taxon>
        <taxon>Bacillota</taxon>
        <taxon>Clostridia</taxon>
        <taxon>Peptostreptococcales</taxon>
        <taxon>Natronincolaceae</taxon>
        <taxon>Alkaliphilus</taxon>
    </lineage>
</organism>
<gene>
    <name evidence="4" type="ORF">KQI88_02280</name>
</gene>